<feature type="domain" description="SusD-like N-terminal" evidence="8">
    <location>
        <begin position="104"/>
        <end position="229"/>
    </location>
</feature>
<gene>
    <name evidence="9" type="ORF">JHU38_07135</name>
</gene>
<dbReference type="SUPFAM" id="SSF48452">
    <property type="entry name" value="TPR-like"/>
    <property type="match status" value="1"/>
</dbReference>
<dbReference type="InterPro" id="IPR012944">
    <property type="entry name" value="SusD_RagB_dom"/>
</dbReference>
<evidence type="ECO:0000256" key="5">
    <source>
        <dbReference type="ARBA" id="ARBA00023237"/>
    </source>
</evidence>
<dbReference type="RefSeq" id="WP_107582105.1">
    <property type="nucleotide sequence ID" value="NZ_JAERMS010000019.1"/>
</dbReference>
<reference evidence="9 10" key="1">
    <citation type="submission" date="2021-01" db="EMBL/GenBank/DDBJ databases">
        <title>Prevotella A2931 sp. nov.</title>
        <authorList>
            <person name="Buhl M."/>
            <person name="Oberhettinger P."/>
        </authorList>
    </citation>
    <scope>NUCLEOTIDE SEQUENCE [LARGE SCALE GENOMIC DNA]</scope>
    <source>
        <strain evidence="9 10">A2931</strain>
    </source>
</reference>
<evidence type="ECO:0000259" key="8">
    <source>
        <dbReference type="Pfam" id="PF14322"/>
    </source>
</evidence>
<comment type="subcellular location">
    <subcellularLocation>
        <location evidence="1">Cell outer membrane</location>
    </subcellularLocation>
</comment>
<dbReference type="Pfam" id="PF07980">
    <property type="entry name" value="SusD_RagB"/>
    <property type="match status" value="1"/>
</dbReference>
<comment type="similarity">
    <text evidence="2">Belongs to the SusD family.</text>
</comment>
<dbReference type="Gene3D" id="1.10.3780.10">
    <property type="entry name" value="SusD-like"/>
    <property type="match status" value="1"/>
</dbReference>
<name>A0ABS3M606_9BACT</name>
<keyword evidence="3 6" id="KW-0732">Signal</keyword>
<keyword evidence="5" id="KW-0998">Cell outer membrane</keyword>
<proteinExistence type="inferred from homology"/>
<evidence type="ECO:0000313" key="10">
    <source>
        <dbReference type="Proteomes" id="UP000664265"/>
    </source>
</evidence>
<feature type="domain" description="RagB/SusD" evidence="7">
    <location>
        <begin position="284"/>
        <end position="552"/>
    </location>
</feature>
<dbReference type="InterPro" id="IPR033985">
    <property type="entry name" value="SusD-like_N"/>
</dbReference>
<evidence type="ECO:0000256" key="3">
    <source>
        <dbReference type="ARBA" id="ARBA00022729"/>
    </source>
</evidence>
<dbReference type="PROSITE" id="PS51257">
    <property type="entry name" value="PROKAR_LIPOPROTEIN"/>
    <property type="match status" value="1"/>
</dbReference>
<accession>A0ABS3M606</accession>
<organism evidence="9 10">
    <name type="scientific">Prevotella illustrans</name>
    <dbReference type="NCBI Taxonomy" id="2800387"/>
    <lineage>
        <taxon>Bacteria</taxon>
        <taxon>Pseudomonadati</taxon>
        <taxon>Bacteroidota</taxon>
        <taxon>Bacteroidia</taxon>
        <taxon>Bacteroidales</taxon>
        <taxon>Prevotellaceae</taxon>
        <taxon>Prevotella</taxon>
    </lineage>
</organism>
<evidence type="ECO:0000256" key="4">
    <source>
        <dbReference type="ARBA" id="ARBA00023136"/>
    </source>
</evidence>
<evidence type="ECO:0000256" key="1">
    <source>
        <dbReference type="ARBA" id="ARBA00004442"/>
    </source>
</evidence>
<protein>
    <submittedName>
        <fullName evidence="9">RagB/SusD family nutrient uptake outer membrane protein</fullName>
    </submittedName>
</protein>
<dbReference type="Gene3D" id="1.25.40.390">
    <property type="match status" value="1"/>
</dbReference>
<evidence type="ECO:0000256" key="2">
    <source>
        <dbReference type="ARBA" id="ARBA00006275"/>
    </source>
</evidence>
<keyword evidence="10" id="KW-1185">Reference proteome</keyword>
<sequence length="554" mass="62346">MNFKYIKNILPAAAIVLSMGLSSCVNDLNVEPIDPRKNTTVDAQKLFNKCYAEFVLEGYGPGKSELDLDDAGLSVCYRLIWNANELTTDEAICGWTDKGIPEYVNNSYTPTNEVIYGLYWRLCFGVSICNQYLKECADYDASMTAEVHFLRDLYYYYLLDNFGNPSYTEVVSSDNPVQIQSAELFNKIVTDLETNMDKMLAPSVRKKGTANYGRADQSAAWMLLARLYLNAEKYTGTAQWAKAKEYAEKVINKSGRSIWMGDNATTHKSANGQWSAYQMLFMADNDQSGAFNESVFSFILDGATTASWGASTFLVASTHDSYMAADYPQNTDQAWGGNRTRKDLIEKFITLSDFDALSDWKTETIVKAAGDDRALFYGDNADGTGKVKSRKYTNDKVAEFTDGIATTKFTSQRSDGGKTSNTTHVDNDIILMRLAEAYLIYAEAEAREAGSNLTQAKGTEYINILRQRANNTNLKRAYTLDEVLDERARELYFEGLRRTDLIRYGYYGNSSYTWQWKGGVQNGAKFEAYRNIFPIPKTEKQANPNLKQNPGYNN</sequence>
<evidence type="ECO:0000313" key="9">
    <source>
        <dbReference type="EMBL" id="MBO1363545.1"/>
    </source>
</evidence>
<dbReference type="Pfam" id="PF14322">
    <property type="entry name" value="SusD-like_3"/>
    <property type="match status" value="1"/>
</dbReference>
<comment type="caution">
    <text evidence="9">The sequence shown here is derived from an EMBL/GenBank/DDBJ whole genome shotgun (WGS) entry which is preliminary data.</text>
</comment>
<dbReference type="InterPro" id="IPR011990">
    <property type="entry name" value="TPR-like_helical_dom_sf"/>
</dbReference>
<feature type="signal peptide" evidence="6">
    <location>
        <begin position="1"/>
        <end position="27"/>
    </location>
</feature>
<evidence type="ECO:0000256" key="6">
    <source>
        <dbReference type="SAM" id="SignalP"/>
    </source>
</evidence>
<feature type="chain" id="PRO_5046976025" evidence="6">
    <location>
        <begin position="28"/>
        <end position="554"/>
    </location>
</feature>
<evidence type="ECO:0000259" key="7">
    <source>
        <dbReference type="Pfam" id="PF07980"/>
    </source>
</evidence>
<dbReference type="Proteomes" id="UP000664265">
    <property type="component" value="Unassembled WGS sequence"/>
</dbReference>
<keyword evidence="4" id="KW-0472">Membrane</keyword>
<dbReference type="EMBL" id="JAERMS010000019">
    <property type="protein sequence ID" value="MBO1363545.1"/>
    <property type="molecule type" value="Genomic_DNA"/>
</dbReference>
<dbReference type="Gene3D" id="1.25.40.10">
    <property type="entry name" value="Tetratricopeptide repeat domain"/>
    <property type="match status" value="1"/>
</dbReference>